<dbReference type="PATRIC" id="fig|1629550.3.peg.100"/>
<reference evidence="1 2" key="1">
    <citation type="submission" date="2015-04" db="EMBL/GenBank/DDBJ databases">
        <title>Microcin producing Clostridium sp. JC272T.</title>
        <authorList>
            <person name="Jyothsna T."/>
            <person name="Sasikala C."/>
            <person name="Ramana C."/>
        </authorList>
    </citation>
    <scope>NUCLEOTIDE SEQUENCE [LARGE SCALE GENOMIC DNA]</scope>
    <source>
        <strain evidence="1 2">JC272</strain>
    </source>
</reference>
<dbReference type="PANTHER" id="PTHR30087:SF1">
    <property type="entry name" value="HYPOTHETICAL CYTOSOLIC PROTEIN"/>
    <property type="match status" value="1"/>
</dbReference>
<dbReference type="RefSeq" id="WP_046821574.1">
    <property type="nucleotide sequence ID" value="NZ_JBCLWQ010000002.1"/>
</dbReference>
<dbReference type="InterPro" id="IPR007553">
    <property type="entry name" value="2-thiour_desulf"/>
</dbReference>
<dbReference type="Pfam" id="PF04463">
    <property type="entry name" value="2-thiour_desulf"/>
    <property type="match status" value="1"/>
</dbReference>
<dbReference type="Proteomes" id="UP000034407">
    <property type="component" value="Unassembled WGS sequence"/>
</dbReference>
<evidence type="ECO:0000313" key="2">
    <source>
        <dbReference type="Proteomes" id="UP000034407"/>
    </source>
</evidence>
<organism evidence="1 2">
    <name type="scientific">Paraclostridium benzoelyticum</name>
    <dbReference type="NCBI Taxonomy" id="1629550"/>
    <lineage>
        <taxon>Bacteria</taxon>
        <taxon>Bacillati</taxon>
        <taxon>Bacillota</taxon>
        <taxon>Clostridia</taxon>
        <taxon>Peptostreptococcales</taxon>
        <taxon>Peptostreptococcaceae</taxon>
        <taxon>Paraclostridium</taxon>
    </lineage>
</organism>
<dbReference type="OrthoDB" id="9797779at2"/>
<evidence type="ECO:0000313" key="1">
    <source>
        <dbReference type="EMBL" id="KKY02894.1"/>
    </source>
</evidence>
<name>A0A0M3DN52_9FIRM</name>
<dbReference type="EMBL" id="LBBT01000015">
    <property type="protein sequence ID" value="KKY02894.1"/>
    <property type="molecule type" value="Genomic_DNA"/>
</dbReference>
<protein>
    <submittedName>
        <fullName evidence="1">Uncharacterized protein</fullName>
    </submittedName>
</protein>
<dbReference type="PANTHER" id="PTHR30087">
    <property type="entry name" value="INNER MEMBRANE PROTEIN"/>
    <property type="match status" value="1"/>
</dbReference>
<comment type="caution">
    <text evidence="1">The sequence shown here is derived from an EMBL/GenBank/DDBJ whole genome shotgun (WGS) entry which is preliminary data.</text>
</comment>
<dbReference type="AlphaFoldDB" id="A0A0M3DN52"/>
<accession>A0A0M3DN52</accession>
<sequence length="149" mass="16174">MILVSACLLGINCKYDGDNNNHEIVKKYLKGKQFVLVCPEQLGGLSTPRIPCEIENGNGFDVLSGKCKVKNKDGIDTTENFIKGAKEALKIAQLYNCKKAILKEGSPSCGSNKIYDGTFTGKKINGQGVTAAILKNQGIHIINEKDLEK</sequence>
<proteinExistence type="predicted"/>
<keyword evidence="2" id="KW-1185">Reference proteome</keyword>
<gene>
    <name evidence="1" type="ORF">VN21_00715</name>
</gene>